<evidence type="ECO:0000313" key="1">
    <source>
        <dbReference type="EMBL" id="AJO21527.1"/>
    </source>
</evidence>
<name>A0AAN0T2L3_HEYCO</name>
<reference evidence="2" key="1">
    <citation type="submission" date="2015-01" db="EMBL/GenBank/DDBJ databases">
        <title>Comparative genome analysis of Bacillus coagulans HM-08, Clostridium butyricum HM-68, Bacillus subtilis HM-66 and Bacillus paralicheniformis BL-09.</title>
        <authorList>
            <person name="Zhang H."/>
        </authorList>
    </citation>
    <scope>NUCLEOTIDE SEQUENCE [LARGE SCALE GENOMIC DNA]</scope>
    <source>
        <strain evidence="2">HM-08</strain>
    </source>
</reference>
<evidence type="ECO:0000313" key="2">
    <source>
        <dbReference type="Proteomes" id="UP000032024"/>
    </source>
</evidence>
<dbReference type="AlphaFoldDB" id="A0AAN0T2L3"/>
<accession>A0AAN0T2L3</accession>
<keyword evidence="2" id="KW-1185">Reference proteome</keyword>
<protein>
    <submittedName>
        <fullName evidence="1">Uncharacterized protein</fullName>
    </submittedName>
</protein>
<dbReference type="Proteomes" id="UP000032024">
    <property type="component" value="Chromosome"/>
</dbReference>
<organism evidence="1 2">
    <name type="scientific">Heyndrickxia coagulans</name>
    <name type="common">Weizmannia coagulans</name>
    <dbReference type="NCBI Taxonomy" id="1398"/>
    <lineage>
        <taxon>Bacteria</taxon>
        <taxon>Bacillati</taxon>
        <taxon>Bacillota</taxon>
        <taxon>Bacilli</taxon>
        <taxon>Bacillales</taxon>
        <taxon>Bacillaceae</taxon>
        <taxon>Heyndrickxia</taxon>
    </lineage>
</organism>
<dbReference type="EMBL" id="CP010525">
    <property type="protein sequence ID" value="AJO21527.1"/>
    <property type="molecule type" value="Genomic_DNA"/>
</dbReference>
<sequence length="38" mass="4595">MIYMWQGLSYVWIRKKFLGDLHAERFLFVTKRVAAAFT</sequence>
<proteinExistence type="predicted"/>
<gene>
    <name evidence="1" type="ORF">SB48_HM08orf01123</name>
</gene>